<organism evidence="8 9">
    <name type="scientific">Natronococcus pandeyae</name>
    <dbReference type="NCBI Taxonomy" id="2055836"/>
    <lineage>
        <taxon>Archaea</taxon>
        <taxon>Methanobacteriati</taxon>
        <taxon>Methanobacteriota</taxon>
        <taxon>Stenosarchaea group</taxon>
        <taxon>Halobacteria</taxon>
        <taxon>Halobacteriales</taxon>
        <taxon>Natrialbaceae</taxon>
        <taxon>Natronococcus</taxon>
    </lineage>
</organism>
<dbReference type="GO" id="GO:0006310">
    <property type="term" value="P:DNA recombination"/>
    <property type="evidence" value="ECO:0007669"/>
    <property type="project" value="UniProtKB-KW"/>
</dbReference>
<feature type="domain" description="Probable transposase IS891/IS1136/IS1341" evidence="6">
    <location>
        <begin position="221"/>
        <end position="326"/>
    </location>
</feature>
<dbReference type="Pfam" id="PF01385">
    <property type="entry name" value="OrfB_IS605"/>
    <property type="match status" value="1"/>
</dbReference>
<name>A0A8J8TR49_9EURY</name>
<feature type="domain" description="Cas12f1-like TNB" evidence="7">
    <location>
        <begin position="346"/>
        <end position="410"/>
    </location>
</feature>
<keyword evidence="2" id="KW-0815">Transposition</keyword>
<dbReference type="NCBIfam" id="NF040570">
    <property type="entry name" value="guided_TnpB"/>
    <property type="match status" value="1"/>
</dbReference>
<evidence type="ECO:0000256" key="3">
    <source>
        <dbReference type="ARBA" id="ARBA00023125"/>
    </source>
</evidence>
<proteinExistence type="inferred from homology"/>
<evidence type="ECO:0000256" key="4">
    <source>
        <dbReference type="ARBA" id="ARBA00023172"/>
    </source>
</evidence>
<dbReference type="InterPro" id="IPR010095">
    <property type="entry name" value="Cas12f1-like_TNB"/>
</dbReference>
<accession>A0A8J8TR49</accession>
<evidence type="ECO:0000256" key="5">
    <source>
        <dbReference type="SAM" id="MobiDB-lite"/>
    </source>
</evidence>
<evidence type="ECO:0000313" key="9">
    <source>
        <dbReference type="Proteomes" id="UP000766904"/>
    </source>
</evidence>
<evidence type="ECO:0000259" key="6">
    <source>
        <dbReference type="Pfam" id="PF01385"/>
    </source>
</evidence>
<keyword evidence="3" id="KW-0238">DNA-binding</keyword>
<dbReference type="EMBL" id="PHNJ01000011">
    <property type="protein sequence ID" value="TYL37192.1"/>
    <property type="molecule type" value="Genomic_DNA"/>
</dbReference>
<feature type="region of interest" description="Disordered" evidence="5">
    <location>
        <begin position="458"/>
        <end position="485"/>
    </location>
</feature>
<comment type="caution">
    <text evidence="8">The sequence shown here is derived from an EMBL/GenBank/DDBJ whole genome shotgun (WGS) entry which is preliminary data.</text>
</comment>
<evidence type="ECO:0000256" key="1">
    <source>
        <dbReference type="ARBA" id="ARBA00008761"/>
    </source>
</evidence>
<dbReference type="GO" id="GO:0032196">
    <property type="term" value="P:transposition"/>
    <property type="evidence" value="ECO:0007669"/>
    <property type="project" value="UniProtKB-KW"/>
</dbReference>
<dbReference type="RefSeq" id="WP_148859344.1">
    <property type="nucleotide sequence ID" value="NZ_PHNJ01000011.1"/>
</dbReference>
<evidence type="ECO:0000313" key="8">
    <source>
        <dbReference type="EMBL" id="TYL37192.1"/>
    </source>
</evidence>
<evidence type="ECO:0000259" key="7">
    <source>
        <dbReference type="Pfam" id="PF07282"/>
    </source>
</evidence>
<dbReference type="InterPro" id="IPR001959">
    <property type="entry name" value="Transposase"/>
</dbReference>
<sequence length="485" mass="55918">MERTNTFDARPLSHRDRLLLLELLDASAACNNQINYERRQAYFHARNNGSHTTSELKDIVWNATTQEKYRQRYIQQLGSSTPQQLYRKNNEAWRSFFELLSKYRDPDDDTVTDEPSPPGYWKDDDKRRLHTCIRQDGYTVQWGERSRLEIVVGTGLKEKYGLGYHDRLRLEIRGDPRWRGKQRRLELTYNRDAESFTAHQPVERAEPRSRHRRDYSTTLAATPGEEGVVAAVDIGANNLAAVATSEGDTRLYHGRPEFDRFRECSEEIDHLQSELAYGEWSSRRIRELYQLRGDRRDHAMDALVRDLAGWLAEHDVRKLFVGDLSGVLRSHWSARVNEKTHLFWAHGRFRERLEHVLEGEYGIEVEEESEGRSSSRCPECDSEVVNRGGDLLQCLECGFEGHSDVAGAVNFLQAQVQAEKEVDALSGSMARPAVSGQNRPCEKGHRLVPCLEWNDHEWRRSDRSTKEESANRSTREGKLASGESA</sequence>
<keyword evidence="4" id="KW-0233">DNA recombination</keyword>
<dbReference type="Pfam" id="PF07282">
    <property type="entry name" value="Cas12f1-like_TNB"/>
    <property type="match status" value="1"/>
</dbReference>
<reference evidence="8" key="1">
    <citation type="submission" date="2017-11" db="EMBL/GenBank/DDBJ databases">
        <authorList>
            <person name="Kajale S.C."/>
            <person name="Sharma A."/>
        </authorList>
    </citation>
    <scope>NUCLEOTIDE SEQUENCE</scope>
    <source>
        <strain evidence="8">LS1_42</strain>
    </source>
</reference>
<dbReference type="AlphaFoldDB" id="A0A8J8TR49"/>
<keyword evidence="9" id="KW-1185">Reference proteome</keyword>
<feature type="compositionally biased region" description="Basic and acidic residues" evidence="5">
    <location>
        <begin position="458"/>
        <end position="478"/>
    </location>
</feature>
<dbReference type="Proteomes" id="UP000766904">
    <property type="component" value="Unassembled WGS sequence"/>
</dbReference>
<gene>
    <name evidence="8" type="ORF">CV102_17885</name>
</gene>
<protein>
    <submittedName>
        <fullName evidence="8">IS200/IS605 family transposon protein TnpB</fullName>
    </submittedName>
</protein>
<comment type="similarity">
    <text evidence="1">In the C-terminal section; belongs to the transposase 35 family.</text>
</comment>
<evidence type="ECO:0000256" key="2">
    <source>
        <dbReference type="ARBA" id="ARBA00022578"/>
    </source>
</evidence>
<dbReference type="GO" id="GO:0003677">
    <property type="term" value="F:DNA binding"/>
    <property type="evidence" value="ECO:0007669"/>
    <property type="project" value="UniProtKB-KW"/>
</dbReference>
<dbReference type="OrthoDB" id="295419at2157"/>